<sequence length="421" mass="46762">MILVLGWRWRAACARGSTALQPAWQDGVPHHKLRMYSFTSLLHSLLVNWSILRVRSIISTYIAMVQWGGYEGTKQVIIVSVFLALSFVVLSLRLFTRVIVTRNYGLEDLVITAAFCFSVAQVALVVVEVQHGQGLAQSALSADDVQLLKKTLWKLIPTYLAGLTLTKLSILLQYMRLFKDRTINRVIIGMLVFVAAYGTWSVLGALFICFPVKRFWDQTVDGHCMIFEAKWFSDASVNILTDLILLSLPMPYLKGLNLPRRQKAGLIAVFALGGFVCLVSMARLRPLYVIATANDVSQSNGPAAWLSSMEVNVGIICASLPSLRAITLRTCCRRTKHASPRTDHAGWWQFDKQRPDDVELEGGQRYNMSNSGGSAITKMVTIQTDTQERRDSGRKLSIWSLGNGGIFDGGAVMKAWVNAGK</sequence>
<dbReference type="GO" id="GO:0016020">
    <property type="term" value="C:membrane"/>
    <property type="evidence" value="ECO:0007669"/>
    <property type="project" value="UniProtKB-SubCell"/>
</dbReference>
<feature type="transmembrane region" description="Helical" evidence="6">
    <location>
        <begin position="76"/>
        <end position="96"/>
    </location>
</feature>
<keyword evidence="4 6" id="KW-0472">Membrane</keyword>
<dbReference type="Proteomes" id="UP000310121">
    <property type="component" value="Unassembled WGS sequence"/>
</dbReference>
<evidence type="ECO:0000256" key="4">
    <source>
        <dbReference type="ARBA" id="ARBA00023136"/>
    </source>
</evidence>
<feature type="transmembrane region" description="Helical" evidence="6">
    <location>
        <begin position="304"/>
        <end position="326"/>
    </location>
</feature>
<dbReference type="PANTHER" id="PTHR33048:SF47">
    <property type="entry name" value="INTEGRAL MEMBRANE PROTEIN-RELATED"/>
    <property type="match status" value="1"/>
</dbReference>
<accession>A0A4S9VL56</accession>
<comment type="similarity">
    <text evidence="5">Belongs to the SAT4 family.</text>
</comment>
<proteinExistence type="inferred from homology"/>
<evidence type="ECO:0000256" key="1">
    <source>
        <dbReference type="ARBA" id="ARBA00004141"/>
    </source>
</evidence>
<comment type="caution">
    <text evidence="8">The sequence shown here is derived from an EMBL/GenBank/DDBJ whole genome shotgun (WGS) entry which is preliminary data.</text>
</comment>
<evidence type="ECO:0000259" key="7">
    <source>
        <dbReference type="Pfam" id="PF20684"/>
    </source>
</evidence>
<evidence type="ECO:0000256" key="5">
    <source>
        <dbReference type="ARBA" id="ARBA00038359"/>
    </source>
</evidence>
<evidence type="ECO:0000256" key="2">
    <source>
        <dbReference type="ARBA" id="ARBA00022692"/>
    </source>
</evidence>
<dbReference type="InterPro" id="IPR049326">
    <property type="entry name" value="Rhodopsin_dom_fungi"/>
</dbReference>
<dbReference type="Pfam" id="PF20684">
    <property type="entry name" value="Fung_rhodopsin"/>
    <property type="match status" value="1"/>
</dbReference>
<protein>
    <recommendedName>
        <fullName evidence="7">Rhodopsin domain-containing protein</fullName>
    </recommendedName>
</protein>
<keyword evidence="2 6" id="KW-0812">Transmembrane</keyword>
<feature type="transmembrane region" description="Helical" evidence="6">
    <location>
        <begin position="186"/>
        <end position="208"/>
    </location>
</feature>
<dbReference type="EMBL" id="QZBN01000032">
    <property type="protein sequence ID" value="THZ52823.1"/>
    <property type="molecule type" value="Genomic_DNA"/>
</dbReference>
<evidence type="ECO:0000256" key="6">
    <source>
        <dbReference type="SAM" id="Phobius"/>
    </source>
</evidence>
<evidence type="ECO:0000256" key="3">
    <source>
        <dbReference type="ARBA" id="ARBA00022989"/>
    </source>
</evidence>
<comment type="subcellular location">
    <subcellularLocation>
        <location evidence="1">Membrane</location>
        <topology evidence="1">Multi-pass membrane protein</topology>
    </subcellularLocation>
</comment>
<reference evidence="8 9" key="1">
    <citation type="submission" date="2018-10" db="EMBL/GenBank/DDBJ databases">
        <title>Fifty Aureobasidium pullulans genomes reveal a recombining polyextremotolerant generalist.</title>
        <authorList>
            <person name="Gostincar C."/>
            <person name="Turk M."/>
            <person name="Zajc J."/>
            <person name="Gunde-Cimerman N."/>
        </authorList>
    </citation>
    <scope>NUCLEOTIDE SEQUENCE [LARGE SCALE GENOMIC DNA]</scope>
    <source>
        <strain evidence="8 9">EXF-3844</strain>
    </source>
</reference>
<organism evidence="8 9">
    <name type="scientific">Aureobasidium pullulans</name>
    <name type="common">Black yeast</name>
    <name type="synonym">Pullularia pullulans</name>
    <dbReference type="NCBI Taxonomy" id="5580"/>
    <lineage>
        <taxon>Eukaryota</taxon>
        <taxon>Fungi</taxon>
        <taxon>Dikarya</taxon>
        <taxon>Ascomycota</taxon>
        <taxon>Pezizomycotina</taxon>
        <taxon>Dothideomycetes</taxon>
        <taxon>Dothideomycetidae</taxon>
        <taxon>Dothideales</taxon>
        <taxon>Saccotheciaceae</taxon>
        <taxon>Aureobasidium</taxon>
    </lineage>
</organism>
<feature type="transmembrane region" description="Helical" evidence="6">
    <location>
        <begin position="235"/>
        <end position="253"/>
    </location>
</feature>
<feature type="transmembrane region" description="Helical" evidence="6">
    <location>
        <begin position="265"/>
        <end position="284"/>
    </location>
</feature>
<feature type="transmembrane region" description="Helical" evidence="6">
    <location>
        <begin position="41"/>
        <end position="64"/>
    </location>
</feature>
<dbReference type="AlphaFoldDB" id="A0A4S9VL56"/>
<keyword evidence="3 6" id="KW-1133">Transmembrane helix</keyword>
<dbReference type="PANTHER" id="PTHR33048">
    <property type="entry name" value="PTH11-LIKE INTEGRAL MEMBRANE PROTEIN (AFU_ORTHOLOGUE AFUA_5G11245)"/>
    <property type="match status" value="1"/>
</dbReference>
<dbReference type="InterPro" id="IPR052337">
    <property type="entry name" value="SAT4-like"/>
</dbReference>
<evidence type="ECO:0000313" key="8">
    <source>
        <dbReference type="EMBL" id="THZ52823.1"/>
    </source>
</evidence>
<feature type="transmembrane region" description="Helical" evidence="6">
    <location>
        <begin position="108"/>
        <end position="127"/>
    </location>
</feature>
<feature type="domain" description="Rhodopsin" evidence="7">
    <location>
        <begin position="92"/>
        <end position="326"/>
    </location>
</feature>
<feature type="transmembrane region" description="Helical" evidence="6">
    <location>
        <begin position="156"/>
        <end position="174"/>
    </location>
</feature>
<gene>
    <name evidence="8" type="ORF">D6C90_00900</name>
</gene>
<evidence type="ECO:0000313" key="9">
    <source>
        <dbReference type="Proteomes" id="UP000310121"/>
    </source>
</evidence>
<name>A0A4S9VL56_AURPU</name>